<keyword evidence="5 6" id="KW-0067">ATP-binding</keyword>
<evidence type="ECO:0000256" key="6">
    <source>
        <dbReference type="HAMAP-Rule" id="MF_01330"/>
    </source>
</evidence>
<dbReference type="SMART" id="SM00382">
    <property type="entry name" value="AAA"/>
    <property type="match status" value="1"/>
</dbReference>
<dbReference type="GO" id="GO:0009570">
    <property type="term" value="C:chloroplast stroma"/>
    <property type="evidence" value="ECO:0007669"/>
    <property type="project" value="UniProtKB-SubCell"/>
</dbReference>
<dbReference type="EMBL" id="MH262301">
    <property type="protein sequence ID" value="QHW08280.1"/>
    <property type="molecule type" value="Genomic_DNA"/>
</dbReference>
<feature type="compositionally biased region" description="Basic and acidic residues" evidence="7">
    <location>
        <begin position="332"/>
        <end position="349"/>
    </location>
</feature>
<dbReference type="InterPro" id="IPR008543">
    <property type="entry name" value="Uncharacterised_Ycf2"/>
</dbReference>
<dbReference type="RefSeq" id="YP_009729945.1">
    <property type="nucleotide sequence ID" value="NC_045926.1"/>
</dbReference>
<evidence type="ECO:0000256" key="2">
    <source>
        <dbReference type="ARBA" id="ARBA00009361"/>
    </source>
</evidence>
<dbReference type="GeneID" id="43964736"/>
<protein>
    <recommendedName>
        <fullName evidence="6">Protein Ycf2</fullName>
    </recommendedName>
</protein>
<dbReference type="InterPro" id="IPR003593">
    <property type="entry name" value="AAA+_ATPase"/>
</dbReference>
<organism evidence="9">
    <name type="scientific">Caldesia parnassifolia</name>
    <dbReference type="NCBI Taxonomy" id="217073"/>
    <lineage>
        <taxon>Eukaryota</taxon>
        <taxon>Viridiplantae</taxon>
        <taxon>Streptophyta</taxon>
        <taxon>Embryophyta</taxon>
        <taxon>Tracheophyta</taxon>
        <taxon>Spermatophyta</taxon>
        <taxon>Magnoliopsida</taxon>
        <taxon>Liliopsida</taxon>
        <taxon>Alismataceae</taxon>
        <taxon>Caldesia</taxon>
    </lineage>
</organism>
<dbReference type="InterPro" id="IPR027417">
    <property type="entry name" value="P-loop_NTPase"/>
</dbReference>
<dbReference type="GO" id="GO:0016887">
    <property type="term" value="F:ATP hydrolysis activity"/>
    <property type="evidence" value="ECO:0007669"/>
    <property type="project" value="InterPro"/>
</dbReference>
<evidence type="ECO:0000256" key="3">
    <source>
        <dbReference type="ARBA" id="ARBA00022640"/>
    </source>
</evidence>
<gene>
    <name evidence="6 9" type="primary">ycf2</name>
</gene>
<dbReference type="GeneID" id="43964749"/>
<dbReference type="InterPro" id="IPR003959">
    <property type="entry name" value="ATPase_AAA_core"/>
</dbReference>
<dbReference type="Pfam" id="PF05695">
    <property type="entry name" value="Ycf2"/>
    <property type="match status" value="4"/>
</dbReference>
<proteinExistence type="inferred from homology"/>
<dbReference type="PANTHER" id="PTHR33078:SF100">
    <property type="entry name" value="PROTEIN YCF2"/>
    <property type="match status" value="1"/>
</dbReference>
<comment type="function">
    <text evidence="1 6">Probable ATPase of unknown function. Its presence in a non-photosynthetic plant (Epifagus virginiana) and experiments in tobacco indicate that it has an essential function which is probably not related to photosynthesis.</text>
</comment>
<evidence type="ECO:0000256" key="1">
    <source>
        <dbReference type="ARBA" id="ARBA00002329"/>
    </source>
</evidence>
<dbReference type="EMBL" id="MH262301">
    <property type="protein sequence ID" value="QHW08301.1"/>
    <property type="molecule type" value="Genomic_DNA"/>
</dbReference>
<evidence type="ECO:0000259" key="8">
    <source>
        <dbReference type="SMART" id="SM00382"/>
    </source>
</evidence>
<dbReference type="RefSeq" id="YP_009729964.1">
    <property type="nucleotide sequence ID" value="NC_045926.1"/>
</dbReference>
<dbReference type="Pfam" id="PF00004">
    <property type="entry name" value="AAA"/>
    <property type="match status" value="1"/>
</dbReference>
<feature type="region of interest" description="Disordered" evidence="7">
    <location>
        <begin position="324"/>
        <end position="349"/>
    </location>
</feature>
<keyword evidence="4 6" id="KW-0547">Nucleotide-binding</keyword>
<feature type="binding site" evidence="6">
    <location>
        <begin position="1677"/>
        <end position="1684"/>
    </location>
    <ligand>
        <name>ATP</name>
        <dbReference type="ChEBI" id="CHEBI:30616"/>
    </ligand>
</feature>
<evidence type="ECO:0000313" key="9">
    <source>
        <dbReference type="EMBL" id="QHW08301.1"/>
    </source>
</evidence>
<evidence type="ECO:0000256" key="4">
    <source>
        <dbReference type="ARBA" id="ARBA00022741"/>
    </source>
</evidence>
<dbReference type="GO" id="GO:0005524">
    <property type="term" value="F:ATP binding"/>
    <property type="evidence" value="ECO:0007669"/>
    <property type="project" value="UniProtKB-KW"/>
</dbReference>
<keyword evidence="3 9" id="KW-0934">Plastid</keyword>
<dbReference type="InterPro" id="IPR056777">
    <property type="entry name" value="Ycf2_N"/>
</dbReference>
<comment type="subcellular location">
    <subcellularLocation>
        <location evidence="6">Plastid</location>
        <location evidence="6">Chloroplast stroma</location>
    </subcellularLocation>
</comment>
<evidence type="ECO:0000256" key="5">
    <source>
        <dbReference type="ARBA" id="ARBA00022840"/>
    </source>
</evidence>
<comment type="similarity">
    <text evidence="2 6">Belongs to the Ycf2 family.</text>
</comment>
<geneLocation type="chloroplast" evidence="9"/>
<name>A0A6C0NCB6_9LILI</name>
<accession>A0A6C0NCB6</accession>
<dbReference type="Gene3D" id="3.40.50.300">
    <property type="entry name" value="P-loop containing nucleotide triphosphate hydrolases"/>
    <property type="match status" value="1"/>
</dbReference>
<reference evidence="9" key="1">
    <citation type="submission" date="2018-04" db="EMBL/GenBank/DDBJ databases">
        <title>The complete chloroplast genome sequences of Caldesia parnassifolia.</title>
        <authorList>
            <person name="Mwanzia V.M."/>
            <person name="Hu G."/>
            <person name="Chen J."/>
            <person name="Wang Q."/>
        </authorList>
    </citation>
    <scope>NUCLEOTIDE SEQUENCE</scope>
</reference>
<evidence type="ECO:0000256" key="7">
    <source>
        <dbReference type="SAM" id="MobiDB-lite"/>
    </source>
</evidence>
<dbReference type="SUPFAM" id="SSF52540">
    <property type="entry name" value="P-loop containing nucleoside triphosphate hydrolases"/>
    <property type="match status" value="1"/>
</dbReference>
<dbReference type="HAMAP" id="MF_01330">
    <property type="entry name" value="Ycf2"/>
    <property type="match status" value="1"/>
</dbReference>
<feature type="domain" description="AAA+ ATPase" evidence="8">
    <location>
        <begin position="1669"/>
        <end position="1869"/>
    </location>
</feature>
<keyword evidence="9" id="KW-0150">Chloroplast</keyword>
<sequence>MKNHAFQSWILELREIKNSRYFLDSWIKFASQERFMKLFDPRILRILLLRDSQGSTSNPDLMTKGVVLLVVAVLISRINNRKMVERKNLYLMELLPIPMNSIGPRNETLEESFWSSNINRLIVSLLHLPKGKKISESCFMDPQESTWVLPIKKKGIMPESNRGSRWWRNQIGKKRDSSCKISNETVAGIEISFKEKDSKSMEFLFLSYMDDPIRKDHDWKFFDRLSPRKKQNIINLNSGQLFEILGKHLIHDWKFFDRLSPRKKQNIINLNSGQLFEILGKHLIWLDNVWLVNKDPFFSKVRNVSSNIQYDSTRSTFVQVTDSSQLKGSSDQSRDHFDSIRNEDSEDPKLIDQTEIQQLKERSILWDPSFLQTERTEIESDRFPKCLFGSSSMSRLFTEHEKQMNNHPLPEETEEFLGNATRSIRSFFSDHLSELHLGSNPTERSTRDQKFWKKKKQDVSFVPFRQSENQEMVDIFKIITYLQNTVSIHPISSDPGCYMVPKDEPDIDSSNKISFLNKKPFLGLFRLFHDRNKGEYTLRHDFESEERFQEMADRFTLSITEPDLVYHRGFAFSIDSYGRDESKKKSLLVLPPLFYEENDSFYRRIRKKLVRIHCGDDLEDPKRKRVLFASNNIMETVNQYRLVRNLIQIQYSVCGYIRNVSNRFFFMLMNMETVNQYRLVRNLIQIQYSVCGYIRNVSNRFFFMLTNRSFEYGIPRDEIGNDTLNHITRMKYMINQHLLNLKKSQKKWFDPLISRTERSMNRDPDVYRYKWSNAIKNFQEHLEHFVSEQKQKNRFQVVFGRLRINQYYQDWNQYYPEFKQEFNQKYQDLLDSYETLEEDKKKRLSMSLLLRCSFFYRSIVHSFLSKSKSKSLRDFFLSKSQSKSLRDFFLSKSLLFLSKSLSFFFESLGNIPIHRSGIHRYELKDPNDQPRNQLFESIAVPIVHLNKLKPFLLDDPDTSQRPKFLINGGTILPFLFNKIPKWMIDSFHTRNNRRKCFDNTDSYFSMISHDRDNWLNPVKPFHRSSLISSFYKANRLRFLNNPRHLGFYCNKRFPFYVEKTRINNDDLTYGQFLNILFIRNKLFSLCVGKKKHIFLERETISPIDLQVSDIFIPKDFPQGGDETYNLYKSFHFPIRFEPFVRRAIYSIADISPLTEEQIVNLERTYCQPFSDMNLSDSEGKNLHQDLRFNSNMGLIHTLRSEKDLPSAKRKKRKCVEKWQIYRTFQGDSNLSKWNQFQTYMPWFLTSTGCKYLNFTLLDTFSNSLPILTNSLLSRSPQFVSILYDIMHGSRPIPQKKLWALLRHLRPLLPHPQGKGISEISSQCFEILSQCFEISSQCFQNLRLFRLVLEERLHQKNESTLPLIWTRRISTNAWEFFDSILFFLLVVVVGFFVSRNLFLLPLVSSELLTEFEKIKSWMIPSYMIELRKLWDVYPPSESFWLTDLFLVALQQLGDSLEAIRDSVLGKLMGVHASLKYWNIKKKHWSQNLIDLISIIPNPINRITFSIKTRHLSRTSKEIYSLIRKRNSWRRKKGKENWIADKVTSLVASHPWLRDDEREFLVELSDLTTEKEKRIDQILLSLTHSDHFLKTDSGYQNPMIEQPESIYLRYLVDIHNKYLMNYEFNRSCLAERRVFLAHYQTITYSQTSSGANSFHFPSHGTPFSLRLALAPPRGTLVLGSIGSGRSYLVKYLATNSYVPFITVFPNNTIKESEQEFPDPYDPKAPKPPVFNFGIRGSEDKDTDMDLGASHDIQIDKFDAELISLRMAIKVRREHPNPNLRYVPGKGRTDVTGQFKFVRAMSPCIIWMPDIHDLASNYLFLGQFVNYLSRDCERCSTSNILVIASTHIPQKVDPALIGPNRLNTCIKIRKPLLPQQQKHFLILSYTRGFHLEMQMFHTKGFGSKTVGSNARDLATLSNEALSIGIRQKKSIIETNTIEFALHRQIWELQGDFRTVSEHGILFYQIGRAVVQTVLLSNCPLDALSSYLKNLGRGSHLYKWYFELGTSMKKFTILLYLLSCSAGSVAQDLWSPLGPDEKNGIASYGFVEYDSDLVHGLLGVEGALVVSPRTERDCSEFANNRVTLLLRSEPRNPLDMIQNGSSSIVAGRSEAELGDIDPKQEEKDLLNQILWAPRIWRASVNQFDWIERPNELGFIFFSRAYRSRESIYDYHERGSLFGQKEEEEDTFGEKEEDTRIFEEDFLQENDSEFLQSGTVQDQTQDRFSKEQGFFQISQFIWDPPDPFFFLFQARSVFSPRDFFANKEEMSRGFLTCQASRRKYHFQFWFVKHRQEKYFEFLIRRHRWLRTTSSFSSLYNGSFRSNTLSESYQYLSNLFLSNGGKLLDQITKTLLRKKWLFLDEMQHLIHVTGERFPIP</sequence>
<dbReference type="PANTHER" id="PTHR33078">
    <property type="entry name" value="PROTEIN YCF2-RELATED"/>
    <property type="match status" value="1"/>
</dbReference>